<proteinExistence type="predicted"/>
<organism evidence="1">
    <name type="scientific">Cydia pomonella granulosis virus</name>
    <name type="common">CpGV</name>
    <name type="synonym">Cydia pomonella granulovirus</name>
    <dbReference type="NCBI Taxonomy" id="28289"/>
    <lineage>
        <taxon>Viruses</taxon>
        <taxon>Viruses incertae sedis</taxon>
        <taxon>Naldaviricetes</taxon>
        <taxon>Lefavirales</taxon>
        <taxon>Baculoviridae</taxon>
        <taxon>Betabaculovirus</taxon>
        <taxon>Betabaculovirus cypomonellae</taxon>
    </lineage>
</organism>
<sequence length="162" mass="19528">MGHYNVYQRSLFNTMLDEGDTVQSFDFVFNVISKSDTLRNDTANFMKDPPELNTPLYESCHEEIFMLMWYTKYAQEVFLPFNWFCLHFINESRTCFRCSREDQPQFTISPVYSFEDVDELQTRLFTCNNYCVGCRRILFDVLDVEEEVIDKILRIKTLYRQY</sequence>
<organismHost>
    <name type="scientific">Cydia pomonella</name>
    <name type="common">Codling moth</name>
    <dbReference type="NCBI Taxonomy" id="82600"/>
</organismHost>
<protein>
    <submittedName>
        <fullName evidence="1">ORF119</fullName>
    </submittedName>
</protein>
<dbReference type="EMBL" id="KM217573">
    <property type="protein sequence ID" value="AIU36766.1"/>
    <property type="molecule type" value="Genomic_DNA"/>
</dbReference>
<evidence type="ECO:0000313" key="2">
    <source>
        <dbReference type="EMBL" id="QDW81179.1"/>
    </source>
</evidence>
<dbReference type="EMBL" id="MN075941">
    <property type="protein sequence ID" value="QDW81179.1"/>
    <property type="molecule type" value="Genomic_DNA"/>
</dbReference>
<gene>
    <name evidence="1" type="primary">orf119</name>
</gene>
<evidence type="ECO:0000313" key="1">
    <source>
        <dbReference type="EMBL" id="AIU36766.1"/>
    </source>
</evidence>
<reference evidence="1" key="1">
    <citation type="journal article" date="2014" name="Proc. Natl. Acad. Sci. U.S.A.">
        <title>Baculovirus resistance in codling moth is virus isolate-dependent and the consequence of a mutation in viral gene pe38.</title>
        <authorList>
            <person name="Gebhardt M.M."/>
            <person name="Eberle K.E."/>
            <person name="Radtke P."/>
            <person name="Jehle J.A."/>
        </authorList>
    </citation>
    <scope>NUCLEOTIDE SEQUENCE</scope>
    <source>
        <strain evidence="1">CpGV-S</strain>
    </source>
</reference>
<accession>A0A097P0S9</accession>
<reference evidence="2" key="2">
    <citation type="journal article" date="2019" name="Viruses">
        <title>Genome Analysis of A Novel South African Cydia pomonella granulovirus (CpGV-SA) with Resistance-Breaking Potential.</title>
        <authorList>
            <person name="Motsoeneng B."/>
            <person name="Jukes M.D."/>
            <person name="Knox C.M."/>
            <person name="Hill M.P."/>
            <person name="Moore S.D."/>
        </authorList>
    </citation>
    <scope>NUCLEOTIDE SEQUENCE</scope>
    <source>
        <strain evidence="2">CpGV-SA</strain>
    </source>
</reference>
<name>A0A097P0S9_GVCP</name>